<sequence length="406" mass="43406">MRLFIIPLFIGILVNASATIRPRQFGNSCCFDLHSVGIVGEEVEENYVGELSLGGPFQQGGFCFDKSTRTVKDTLNHNCFMRAPDEKFQCYPGIPLTSRPLVWTANHTSPTMMGRYLSDSKPDKTGCVSVALALYGSSAGCSTSTNNTVVAPTSRPKQIKFRGSPSQLRQRQIPAATPTTSTVSGYSQVPGAGLWSSMPSSANPSTSTKATVKASSASVKSSQTCSILPSAPSIAPIRLGSHDKSAPDGIKDSLAEASITSQNSTVFLYNIPSSFLPSISEAKPSLCALQFRMPVCTELPKGYPCYNFSGLEQEVLANSGMNFDLILDDGQAEWNGTVLQQVFPGENTILGTFECGAPKGSYNDRSRKMGWNASSVRGFGLEFLHAGVGDNAKYQDGIGAWIVPCQ</sequence>
<comment type="caution">
    <text evidence="3">The sequence shown here is derived from an EMBL/GenBank/DDBJ whole genome shotgun (WGS) entry which is preliminary data.</text>
</comment>
<keyword evidence="2" id="KW-0732">Signal</keyword>
<proteinExistence type="predicted"/>
<accession>A0AAN7UJ23</accession>
<reference evidence="3 4" key="1">
    <citation type="submission" date="2023-10" db="EMBL/GenBank/DDBJ databases">
        <title>Draft genome sequence of Xylaria bambusicola isolate GMP-LS, the root and basal stem rot pathogen of sugarcane in Indonesia.</title>
        <authorList>
            <person name="Selvaraj P."/>
            <person name="Muralishankar V."/>
            <person name="Muruganantham S."/>
            <person name="Sp S."/>
            <person name="Haryani S."/>
            <person name="Lau K.J.X."/>
            <person name="Naqvi N.I."/>
        </authorList>
    </citation>
    <scope>NUCLEOTIDE SEQUENCE [LARGE SCALE GENOMIC DNA]</scope>
    <source>
        <strain evidence="3">GMP-LS</strain>
    </source>
</reference>
<name>A0AAN7UJ23_9PEZI</name>
<feature type="signal peptide" evidence="2">
    <location>
        <begin position="1"/>
        <end position="18"/>
    </location>
</feature>
<protein>
    <recommendedName>
        <fullName evidence="5">Ubiquitin 3 binding protein But2 C-terminal domain-containing protein</fullName>
    </recommendedName>
</protein>
<dbReference type="AlphaFoldDB" id="A0AAN7UJ23"/>
<dbReference type="Proteomes" id="UP001305414">
    <property type="component" value="Unassembled WGS sequence"/>
</dbReference>
<evidence type="ECO:0000256" key="2">
    <source>
        <dbReference type="SAM" id="SignalP"/>
    </source>
</evidence>
<evidence type="ECO:0000313" key="4">
    <source>
        <dbReference type="Proteomes" id="UP001305414"/>
    </source>
</evidence>
<organism evidence="3 4">
    <name type="scientific">Xylaria bambusicola</name>
    <dbReference type="NCBI Taxonomy" id="326684"/>
    <lineage>
        <taxon>Eukaryota</taxon>
        <taxon>Fungi</taxon>
        <taxon>Dikarya</taxon>
        <taxon>Ascomycota</taxon>
        <taxon>Pezizomycotina</taxon>
        <taxon>Sordariomycetes</taxon>
        <taxon>Xylariomycetidae</taxon>
        <taxon>Xylariales</taxon>
        <taxon>Xylariaceae</taxon>
        <taxon>Xylaria</taxon>
    </lineage>
</organism>
<evidence type="ECO:0008006" key="5">
    <source>
        <dbReference type="Google" id="ProtNLM"/>
    </source>
</evidence>
<feature type="region of interest" description="Disordered" evidence="1">
    <location>
        <begin position="141"/>
        <end position="186"/>
    </location>
</feature>
<feature type="compositionally biased region" description="Polar residues" evidence="1">
    <location>
        <begin position="141"/>
        <end position="151"/>
    </location>
</feature>
<evidence type="ECO:0000256" key="1">
    <source>
        <dbReference type="SAM" id="MobiDB-lite"/>
    </source>
</evidence>
<feature type="chain" id="PRO_5042917282" description="Ubiquitin 3 binding protein But2 C-terminal domain-containing protein" evidence="2">
    <location>
        <begin position="19"/>
        <end position="406"/>
    </location>
</feature>
<gene>
    <name evidence="3" type="ORF">RRF57_004338</name>
</gene>
<keyword evidence="4" id="KW-1185">Reference proteome</keyword>
<dbReference type="EMBL" id="JAWHQM010000009">
    <property type="protein sequence ID" value="KAK5628623.1"/>
    <property type="molecule type" value="Genomic_DNA"/>
</dbReference>
<evidence type="ECO:0000313" key="3">
    <source>
        <dbReference type="EMBL" id="KAK5628623.1"/>
    </source>
</evidence>
<feature type="compositionally biased region" description="Polar residues" evidence="1">
    <location>
        <begin position="177"/>
        <end position="186"/>
    </location>
</feature>